<evidence type="ECO:0000259" key="6">
    <source>
        <dbReference type="PROSITE" id="PS51713"/>
    </source>
</evidence>
<evidence type="ECO:0000256" key="1">
    <source>
        <dbReference type="ARBA" id="ARBA00007921"/>
    </source>
</evidence>
<dbReference type="Gene3D" id="3.40.50.300">
    <property type="entry name" value="P-loop containing nucleotide triphosphate hydrolases"/>
    <property type="match status" value="1"/>
</dbReference>
<dbReference type="SUPFAM" id="SSF52540">
    <property type="entry name" value="P-loop containing nucleoside triphosphate hydrolases"/>
    <property type="match status" value="1"/>
</dbReference>
<keyword evidence="3 4" id="KW-0342">GTP-binding</keyword>
<dbReference type="InterPro" id="IPR009019">
    <property type="entry name" value="KH_sf_prok-type"/>
</dbReference>
<sequence>MAHIHTAAAAACARHMARYSQQSSQFHASTAARTLLGKVRQALADARPAKKPAEKLVNAASRSERATPPSGTQADRRPSATKSAGSKRAVRTKVPDDLPVHDFQPAGPEVAMPKVFGAIEQPDNAEIAKFVLIGAANAGKSTLVNRLTGVHVSIVSDRPQTTRSRVMAAATVGHRQLVFLDTPGVVSRHALRRVERTVVTSPWLVLGEADVAILLLDAYKLTHKTDAVEQYLFAQLAKNSTTPAILVVNKIDLVEDQEKLGEKVRELAAMYPHIIAGPVFISALGNVNVDELKDALLARTAPGRWMMPAHTSCDMSDLMRAEELIRAQWFARLTGYLPYVVRQRNAGWEEVSEPQAPKQLIIKQELVVSSPGEAKILLGTGGSLIKDIGRDAANNIAEALRIPTRLHLQVL</sequence>
<dbReference type="InterPro" id="IPR005225">
    <property type="entry name" value="Small_GTP-bd"/>
</dbReference>
<feature type="region of interest" description="G4" evidence="4">
    <location>
        <begin position="249"/>
        <end position="252"/>
    </location>
</feature>
<dbReference type="PANTHER" id="PTHR42698:SF1">
    <property type="entry name" value="GTPASE ERA, MITOCHONDRIAL"/>
    <property type="match status" value="1"/>
</dbReference>
<dbReference type="EMBL" id="JANBQF010000510">
    <property type="protein sequence ID" value="KAJ2000597.1"/>
    <property type="molecule type" value="Genomic_DNA"/>
</dbReference>
<dbReference type="PANTHER" id="PTHR42698">
    <property type="entry name" value="GTPASE ERA"/>
    <property type="match status" value="1"/>
</dbReference>
<dbReference type="NCBIfam" id="TIGR00436">
    <property type="entry name" value="era"/>
    <property type="match status" value="1"/>
</dbReference>
<feature type="region of interest" description="Disordered" evidence="5">
    <location>
        <begin position="44"/>
        <end position="100"/>
    </location>
</feature>
<dbReference type="Pfam" id="PF01926">
    <property type="entry name" value="MMR_HSR1"/>
    <property type="match status" value="1"/>
</dbReference>
<feature type="non-terminal residue" evidence="7">
    <location>
        <position position="411"/>
    </location>
</feature>
<dbReference type="CDD" id="cd04163">
    <property type="entry name" value="Era"/>
    <property type="match status" value="1"/>
</dbReference>
<keyword evidence="2 4" id="KW-0547">Nucleotide-binding</keyword>
<dbReference type="NCBIfam" id="TIGR00231">
    <property type="entry name" value="small_GTP"/>
    <property type="match status" value="1"/>
</dbReference>
<organism evidence="7 8">
    <name type="scientific">Coemansia thaxteri</name>
    <dbReference type="NCBI Taxonomy" id="2663907"/>
    <lineage>
        <taxon>Eukaryota</taxon>
        <taxon>Fungi</taxon>
        <taxon>Fungi incertae sedis</taxon>
        <taxon>Zoopagomycota</taxon>
        <taxon>Kickxellomycotina</taxon>
        <taxon>Kickxellomycetes</taxon>
        <taxon>Kickxellales</taxon>
        <taxon>Kickxellaceae</taxon>
        <taxon>Coemansia</taxon>
    </lineage>
</organism>
<comment type="caution">
    <text evidence="7">The sequence shown here is derived from an EMBL/GenBank/DDBJ whole genome shotgun (WGS) entry which is preliminary data.</text>
</comment>
<dbReference type="InterPro" id="IPR027417">
    <property type="entry name" value="P-loop_NTPase"/>
</dbReference>
<evidence type="ECO:0000256" key="3">
    <source>
        <dbReference type="ARBA" id="ARBA00023134"/>
    </source>
</evidence>
<feature type="region of interest" description="G1" evidence="4">
    <location>
        <begin position="134"/>
        <end position="141"/>
    </location>
</feature>
<dbReference type="GO" id="GO:0043024">
    <property type="term" value="F:ribosomal small subunit binding"/>
    <property type="evidence" value="ECO:0007669"/>
    <property type="project" value="TreeGrafter"/>
</dbReference>
<evidence type="ECO:0000256" key="4">
    <source>
        <dbReference type="PROSITE-ProRule" id="PRU01050"/>
    </source>
</evidence>
<gene>
    <name evidence="7" type="ORF">H4R26_004543</name>
</gene>
<evidence type="ECO:0000256" key="2">
    <source>
        <dbReference type="ARBA" id="ARBA00022741"/>
    </source>
</evidence>
<name>A0A9W8EI32_9FUNG</name>
<dbReference type="InterPro" id="IPR005662">
    <property type="entry name" value="GTPase_Era-like"/>
</dbReference>
<feature type="domain" description="Era-type G" evidence="6">
    <location>
        <begin position="126"/>
        <end position="303"/>
    </location>
</feature>
<dbReference type="GO" id="GO:0005525">
    <property type="term" value="F:GTP binding"/>
    <property type="evidence" value="ECO:0007669"/>
    <property type="project" value="UniProtKB-UniRule"/>
</dbReference>
<dbReference type="Gene3D" id="3.30.300.20">
    <property type="match status" value="1"/>
</dbReference>
<reference evidence="7" key="1">
    <citation type="submission" date="2022-07" db="EMBL/GenBank/DDBJ databases">
        <title>Phylogenomic reconstructions and comparative analyses of Kickxellomycotina fungi.</title>
        <authorList>
            <person name="Reynolds N.K."/>
            <person name="Stajich J.E."/>
            <person name="Barry K."/>
            <person name="Grigoriev I.V."/>
            <person name="Crous P."/>
            <person name="Smith M.E."/>
        </authorList>
    </citation>
    <scope>NUCLEOTIDE SEQUENCE</scope>
    <source>
        <strain evidence="7">IMI 214461</strain>
    </source>
</reference>
<comment type="similarity">
    <text evidence="1 4">Belongs to the TRAFAC class TrmE-Era-EngA-EngB-Septin-like GTPase superfamily. Era GTPase family.</text>
</comment>
<dbReference type="InterPro" id="IPR006073">
    <property type="entry name" value="GTP-bd"/>
</dbReference>
<proteinExistence type="inferred from homology"/>
<dbReference type="CDD" id="cd22534">
    <property type="entry name" value="KH-II_Era"/>
    <property type="match status" value="1"/>
</dbReference>
<feature type="region of interest" description="G2" evidence="4">
    <location>
        <begin position="160"/>
        <end position="164"/>
    </location>
</feature>
<dbReference type="SUPFAM" id="SSF54814">
    <property type="entry name" value="Prokaryotic type KH domain (KH-domain type II)"/>
    <property type="match status" value="1"/>
</dbReference>
<dbReference type="OrthoDB" id="188276at2759"/>
<keyword evidence="8" id="KW-1185">Reference proteome</keyword>
<evidence type="ECO:0000313" key="8">
    <source>
        <dbReference type="Proteomes" id="UP001150907"/>
    </source>
</evidence>
<dbReference type="PROSITE" id="PS51713">
    <property type="entry name" value="G_ERA"/>
    <property type="match status" value="1"/>
</dbReference>
<evidence type="ECO:0000256" key="5">
    <source>
        <dbReference type="SAM" id="MobiDB-lite"/>
    </source>
</evidence>
<evidence type="ECO:0000313" key="7">
    <source>
        <dbReference type="EMBL" id="KAJ2000597.1"/>
    </source>
</evidence>
<protein>
    <recommendedName>
        <fullName evidence="6">Era-type G domain-containing protein</fullName>
    </recommendedName>
</protein>
<accession>A0A9W8EI32</accession>
<feature type="region of interest" description="G5" evidence="4">
    <location>
        <begin position="281"/>
        <end position="283"/>
    </location>
</feature>
<dbReference type="Proteomes" id="UP001150907">
    <property type="component" value="Unassembled WGS sequence"/>
</dbReference>
<dbReference type="InterPro" id="IPR030388">
    <property type="entry name" value="G_ERA_dom"/>
</dbReference>
<dbReference type="GO" id="GO:0019843">
    <property type="term" value="F:rRNA binding"/>
    <property type="evidence" value="ECO:0007669"/>
    <property type="project" value="TreeGrafter"/>
</dbReference>
<feature type="region of interest" description="G3" evidence="4">
    <location>
        <begin position="181"/>
        <end position="184"/>
    </location>
</feature>
<dbReference type="GO" id="GO:0000028">
    <property type="term" value="P:ribosomal small subunit assembly"/>
    <property type="evidence" value="ECO:0007669"/>
    <property type="project" value="TreeGrafter"/>
</dbReference>
<dbReference type="InterPro" id="IPR015946">
    <property type="entry name" value="KH_dom-like_a/b"/>
</dbReference>
<dbReference type="AlphaFoldDB" id="A0A9W8EI32"/>